<dbReference type="Proteomes" id="UP000277212">
    <property type="component" value="Unassembled WGS sequence"/>
</dbReference>
<protein>
    <submittedName>
        <fullName evidence="2">Uncharacterized protein</fullName>
    </submittedName>
</protein>
<sequence length="100" mass="10637">MKMLITLLFAAVATAAVAVEPRQEPLVECCYELVQGPNKQLFRTSKLSEHVLGVPGHWCIAAIDRDPAKPNDCAAATATVFAGYCDPLNVQAPNVACPAN</sequence>
<dbReference type="OrthoDB" id="4811646at2759"/>
<evidence type="ECO:0000313" key="3">
    <source>
        <dbReference type="Proteomes" id="UP000277212"/>
    </source>
</evidence>
<keyword evidence="1" id="KW-0732">Signal</keyword>
<organism evidence="2 3">
    <name type="scientific">Fusarium kuroshium</name>
    <dbReference type="NCBI Taxonomy" id="2010991"/>
    <lineage>
        <taxon>Eukaryota</taxon>
        <taxon>Fungi</taxon>
        <taxon>Dikarya</taxon>
        <taxon>Ascomycota</taxon>
        <taxon>Pezizomycotina</taxon>
        <taxon>Sordariomycetes</taxon>
        <taxon>Hypocreomycetidae</taxon>
        <taxon>Hypocreales</taxon>
        <taxon>Nectriaceae</taxon>
        <taxon>Fusarium</taxon>
        <taxon>Fusarium solani species complex</taxon>
    </lineage>
</organism>
<feature type="chain" id="PRO_5017997515" evidence="1">
    <location>
        <begin position="19"/>
        <end position="100"/>
    </location>
</feature>
<dbReference type="AlphaFoldDB" id="A0A3M2RSI0"/>
<feature type="signal peptide" evidence="1">
    <location>
        <begin position="1"/>
        <end position="18"/>
    </location>
</feature>
<dbReference type="EMBL" id="NKUJ01000301">
    <property type="protein sequence ID" value="RMJ08179.1"/>
    <property type="molecule type" value="Genomic_DNA"/>
</dbReference>
<evidence type="ECO:0000256" key="1">
    <source>
        <dbReference type="SAM" id="SignalP"/>
    </source>
</evidence>
<proteinExistence type="predicted"/>
<evidence type="ECO:0000313" key="2">
    <source>
        <dbReference type="EMBL" id="RMJ08179.1"/>
    </source>
</evidence>
<comment type="caution">
    <text evidence="2">The sequence shown here is derived from an EMBL/GenBank/DDBJ whole genome shotgun (WGS) entry which is preliminary data.</text>
</comment>
<keyword evidence="3" id="KW-1185">Reference proteome</keyword>
<name>A0A3M2RSI0_9HYPO</name>
<accession>A0A3M2RSI0</accession>
<gene>
    <name evidence="2" type="ORF">CDV36_012219</name>
</gene>
<reference evidence="2 3" key="1">
    <citation type="submission" date="2017-06" db="EMBL/GenBank/DDBJ databases">
        <title>Comparative genomic analysis of Ambrosia Fusariam Clade fungi.</title>
        <authorList>
            <person name="Stajich J.E."/>
            <person name="Carrillo J."/>
            <person name="Kijimoto T."/>
            <person name="Eskalen A."/>
            <person name="O'Donnell K."/>
            <person name="Kasson M."/>
        </authorList>
    </citation>
    <scope>NUCLEOTIDE SEQUENCE [LARGE SCALE GENOMIC DNA]</scope>
    <source>
        <strain evidence="2">UCR3666</strain>
    </source>
</reference>